<keyword evidence="3" id="KW-1185">Reference proteome</keyword>
<evidence type="ECO:0000313" key="3">
    <source>
        <dbReference type="Proteomes" id="UP001457282"/>
    </source>
</evidence>
<protein>
    <submittedName>
        <fullName evidence="2">Uncharacterized protein</fullName>
    </submittedName>
</protein>
<reference evidence="2 3" key="1">
    <citation type="journal article" date="2023" name="G3 (Bethesda)">
        <title>A chromosome-length genome assembly and annotation of blackberry (Rubus argutus, cv. 'Hillquist').</title>
        <authorList>
            <person name="Bruna T."/>
            <person name="Aryal R."/>
            <person name="Dudchenko O."/>
            <person name="Sargent D.J."/>
            <person name="Mead D."/>
            <person name="Buti M."/>
            <person name="Cavallini A."/>
            <person name="Hytonen T."/>
            <person name="Andres J."/>
            <person name="Pham M."/>
            <person name="Weisz D."/>
            <person name="Mascagni F."/>
            <person name="Usai G."/>
            <person name="Natali L."/>
            <person name="Bassil N."/>
            <person name="Fernandez G.E."/>
            <person name="Lomsadze A."/>
            <person name="Armour M."/>
            <person name="Olukolu B."/>
            <person name="Poorten T."/>
            <person name="Britton C."/>
            <person name="Davik J."/>
            <person name="Ashrafi H."/>
            <person name="Aiden E.L."/>
            <person name="Borodovsky M."/>
            <person name="Worthington M."/>
        </authorList>
    </citation>
    <scope>NUCLEOTIDE SEQUENCE [LARGE SCALE GENOMIC DNA]</scope>
    <source>
        <strain evidence="2">PI 553951</strain>
    </source>
</reference>
<evidence type="ECO:0000313" key="2">
    <source>
        <dbReference type="EMBL" id="KAK9925169.1"/>
    </source>
</evidence>
<dbReference type="EMBL" id="JBEDUW010000006">
    <property type="protein sequence ID" value="KAK9925169.1"/>
    <property type="molecule type" value="Genomic_DNA"/>
</dbReference>
<organism evidence="2 3">
    <name type="scientific">Rubus argutus</name>
    <name type="common">Southern blackberry</name>
    <dbReference type="NCBI Taxonomy" id="59490"/>
    <lineage>
        <taxon>Eukaryota</taxon>
        <taxon>Viridiplantae</taxon>
        <taxon>Streptophyta</taxon>
        <taxon>Embryophyta</taxon>
        <taxon>Tracheophyta</taxon>
        <taxon>Spermatophyta</taxon>
        <taxon>Magnoliopsida</taxon>
        <taxon>eudicotyledons</taxon>
        <taxon>Gunneridae</taxon>
        <taxon>Pentapetalae</taxon>
        <taxon>rosids</taxon>
        <taxon>fabids</taxon>
        <taxon>Rosales</taxon>
        <taxon>Rosaceae</taxon>
        <taxon>Rosoideae</taxon>
        <taxon>Rosoideae incertae sedis</taxon>
        <taxon>Rubus</taxon>
    </lineage>
</organism>
<comment type="caution">
    <text evidence="2">The sequence shown here is derived from an EMBL/GenBank/DDBJ whole genome shotgun (WGS) entry which is preliminary data.</text>
</comment>
<evidence type="ECO:0000256" key="1">
    <source>
        <dbReference type="SAM" id="MobiDB-lite"/>
    </source>
</evidence>
<sequence>MTALQRSPASFRRQGSSGRIWEQDRRKGLGKKSPKGTFSIDQSDNKNHPNRNESFQGRSADSHSLPSSPSNHEPKAPRCSFPNLFCGCLRSK</sequence>
<dbReference type="Proteomes" id="UP001457282">
    <property type="component" value="Unassembled WGS sequence"/>
</dbReference>
<accession>A0AAW1WNG9</accession>
<dbReference type="AlphaFoldDB" id="A0AAW1WNG9"/>
<dbReference type="Pfam" id="PF15697">
    <property type="entry name" value="DUF4666"/>
    <property type="match status" value="1"/>
</dbReference>
<feature type="compositionally biased region" description="Polar residues" evidence="1">
    <location>
        <begin position="1"/>
        <end position="17"/>
    </location>
</feature>
<feature type="region of interest" description="Disordered" evidence="1">
    <location>
        <begin position="1"/>
        <end position="82"/>
    </location>
</feature>
<name>A0AAW1WNG9_RUBAR</name>
<dbReference type="InterPro" id="IPR031421">
    <property type="entry name" value="DUF4666"/>
</dbReference>
<proteinExistence type="predicted"/>
<gene>
    <name evidence="2" type="ORF">M0R45_033504</name>
</gene>